<keyword evidence="2" id="KW-1003">Cell membrane</keyword>
<evidence type="ECO:0000313" key="9">
    <source>
        <dbReference type="Proteomes" id="UP000185596"/>
    </source>
</evidence>
<dbReference type="GO" id="GO:0022857">
    <property type="term" value="F:transmembrane transporter activity"/>
    <property type="evidence" value="ECO:0007669"/>
    <property type="project" value="InterPro"/>
</dbReference>
<evidence type="ECO:0000256" key="5">
    <source>
        <dbReference type="ARBA" id="ARBA00023136"/>
    </source>
</evidence>
<evidence type="ECO:0000259" key="7">
    <source>
        <dbReference type="PROSITE" id="PS50850"/>
    </source>
</evidence>
<evidence type="ECO:0000256" key="1">
    <source>
        <dbReference type="ARBA" id="ARBA00004651"/>
    </source>
</evidence>
<evidence type="ECO:0000256" key="2">
    <source>
        <dbReference type="ARBA" id="ARBA00022475"/>
    </source>
</evidence>
<evidence type="ECO:0000256" key="3">
    <source>
        <dbReference type="ARBA" id="ARBA00022692"/>
    </source>
</evidence>
<proteinExistence type="predicted"/>
<feature type="transmembrane region" description="Helical" evidence="6">
    <location>
        <begin position="248"/>
        <end position="271"/>
    </location>
</feature>
<keyword evidence="5 6" id="KW-0472">Membrane</keyword>
<dbReference type="EMBL" id="MSIE01000007">
    <property type="protein sequence ID" value="OLF18500.1"/>
    <property type="molecule type" value="Genomic_DNA"/>
</dbReference>
<dbReference type="CDD" id="cd06173">
    <property type="entry name" value="MFS_MefA_like"/>
    <property type="match status" value="1"/>
</dbReference>
<feature type="transmembrane region" description="Helical" evidence="6">
    <location>
        <begin position="72"/>
        <end position="92"/>
    </location>
</feature>
<dbReference type="Pfam" id="PF07690">
    <property type="entry name" value="MFS_1"/>
    <property type="match status" value="1"/>
</dbReference>
<feature type="transmembrane region" description="Helical" evidence="6">
    <location>
        <begin position="278"/>
        <end position="298"/>
    </location>
</feature>
<dbReference type="PANTHER" id="PTHR23513:SF11">
    <property type="entry name" value="STAPHYLOFERRIN A TRANSPORTER"/>
    <property type="match status" value="1"/>
</dbReference>
<dbReference type="GO" id="GO:0005886">
    <property type="term" value="C:plasma membrane"/>
    <property type="evidence" value="ECO:0007669"/>
    <property type="project" value="UniProtKB-SubCell"/>
</dbReference>
<feature type="transmembrane region" description="Helical" evidence="6">
    <location>
        <begin position="343"/>
        <end position="363"/>
    </location>
</feature>
<dbReference type="PANTHER" id="PTHR23513">
    <property type="entry name" value="INTEGRAL MEMBRANE EFFLUX PROTEIN-RELATED"/>
    <property type="match status" value="1"/>
</dbReference>
<feature type="transmembrane region" description="Helical" evidence="6">
    <location>
        <begin position="369"/>
        <end position="390"/>
    </location>
</feature>
<comment type="caution">
    <text evidence="8">The sequence shown here is derived from an EMBL/GenBank/DDBJ whole genome shotgun (WGS) entry which is preliminary data.</text>
</comment>
<dbReference type="InterPro" id="IPR011701">
    <property type="entry name" value="MFS"/>
</dbReference>
<keyword evidence="9" id="KW-1185">Reference proteome</keyword>
<protein>
    <recommendedName>
        <fullName evidence="7">Major facilitator superfamily (MFS) profile domain-containing protein</fullName>
    </recommendedName>
</protein>
<dbReference type="Proteomes" id="UP000185596">
    <property type="component" value="Unassembled WGS sequence"/>
</dbReference>
<dbReference type="InterPro" id="IPR020846">
    <property type="entry name" value="MFS_dom"/>
</dbReference>
<keyword evidence="4 6" id="KW-1133">Transmembrane helix</keyword>
<organism evidence="8 9">
    <name type="scientific">Actinophytocola xanthii</name>
    <dbReference type="NCBI Taxonomy" id="1912961"/>
    <lineage>
        <taxon>Bacteria</taxon>
        <taxon>Bacillati</taxon>
        <taxon>Actinomycetota</taxon>
        <taxon>Actinomycetes</taxon>
        <taxon>Pseudonocardiales</taxon>
        <taxon>Pseudonocardiaceae</taxon>
    </lineage>
</organism>
<reference evidence="8 9" key="1">
    <citation type="submission" date="2016-12" db="EMBL/GenBank/DDBJ databases">
        <title>The draft genome sequence of Actinophytocola sp. 11-183.</title>
        <authorList>
            <person name="Wang W."/>
            <person name="Yuan L."/>
        </authorList>
    </citation>
    <scope>NUCLEOTIDE SEQUENCE [LARGE SCALE GENOMIC DNA]</scope>
    <source>
        <strain evidence="8 9">11-183</strain>
    </source>
</reference>
<dbReference type="PROSITE" id="PS50850">
    <property type="entry name" value="MFS"/>
    <property type="match status" value="1"/>
</dbReference>
<comment type="subcellular location">
    <subcellularLocation>
        <location evidence="1">Cell membrane</location>
        <topology evidence="1">Multi-pass membrane protein</topology>
    </subcellularLocation>
</comment>
<dbReference type="InterPro" id="IPR036259">
    <property type="entry name" value="MFS_trans_sf"/>
</dbReference>
<evidence type="ECO:0000256" key="4">
    <source>
        <dbReference type="ARBA" id="ARBA00022989"/>
    </source>
</evidence>
<dbReference type="STRING" id="1912961.BU204_05975"/>
<dbReference type="SUPFAM" id="SSF103473">
    <property type="entry name" value="MFS general substrate transporter"/>
    <property type="match status" value="1"/>
</dbReference>
<feature type="transmembrane region" description="Helical" evidence="6">
    <location>
        <begin position="165"/>
        <end position="182"/>
    </location>
</feature>
<keyword evidence="3 6" id="KW-0812">Transmembrane</keyword>
<feature type="transmembrane region" description="Helical" evidence="6">
    <location>
        <begin position="213"/>
        <end position="236"/>
    </location>
</feature>
<dbReference type="Gene3D" id="1.20.1250.20">
    <property type="entry name" value="MFS general substrate transporter like domains"/>
    <property type="match status" value="1"/>
</dbReference>
<evidence type="ECO:0000256" key="6">
    <source>
        <dbReference type="SAM" id="Phobius"/>
    </source>
</evidence>
<feature type="transmembrane region" description="Helical" evidence="6">
    <location>
        <begin position="39"/>
        <end position="60"/>
    </location>
</feature>
<accession>A0A1Q8CVX6</accession>
<name>A0A1Q8CVX6_9PSEU</name>
<gene>
    <name evidence="8" type="ORF">BU204_05975</name>
</gene>
<feature type="transmembrane region" description="Helical" evidence="6">
    <location>
        <begin position="12"/>
        <end position="33"/>
    </location>
</feature>
<dbReference type="RefSeq" id="WP_075124527.1">
    <property type="nucleotide sequence ID" value="NZ_MSIE01000007.1"/>
</dbReference>
<evidence type="ECO:0000313" key="8">
    <source>
        <dbReference type="EMBL" id="OLF18500.1"/>
    </source>
</evidence>
<feature type="transmembrane region" description="Helical" evidence="6">
    <location>
        <begin position="304"/>
        <end position="323"/>
    </location>
</feature>
<dbReference type="AlphaFoldDB" id="A0A1Q8CVX6"/>
<dbReference type="OrthoDB" id="4528313at2"/>
<feature type="domain" description="Major facilitator superfamily (MFS) profile" evidence="7">
    <location>
        <begin position="1"/>
        <end position="391"/>
    </location>
</feature>
<sequence>MLDVPGFAPYLAARALAMFGSTMAPVAMAFAVLDVTGSASSLGLVLAAQTAPQILFLLVGGAVGDRAPRRRVLLASNLVMSLCQGGTAALFVLGQADLALVMALQAVWGTARAFFMPANTGVVPDLVPAERIQDATALVTLSRSIASIGGPAAAGALLLVWNPGYVVLGDALLFLAATALLARLPRLRRPEKPTESLRRSLAEGWREFASRSWVWSMVGSFGLYQGLVLPAIFVVGPVLADQDGGMGAAAWGAVLSVRGVGSVLGGLLLFWWRPARPLLVATVLVALESLFLLALAMTDQVAPVAAVALAGAAGVTMADALWVSTMQREIPADALSRVSSYDWLGSLALNPVGMAVTGVLVGVVGPQAILVFAVVANLAVRGAVLLVPGVRRMPGASPARQ</sequence>